<keyword evidence="4" id="KW-1185">Reference proteome</keyword>
<evidence type="ECO:0000313" key="4">
    <source>
        <dbReference type="Proteomes" id="UP001320148"/>
    </source>
</evidence>
<evidence type="ECO:0000256" key="1">
    <source>
        <dbReference type="SAM" id="MobiDB-lite"/>
    </source>
</evidence>
<dbReference type="Proteomes" id="UP001320148">
    <property type="component" value="Chromosome"/>
</dbReference>
<feature type="compositionally biased region" description="Polar residues" evidence="1">
    <location>
        <begin position="193"/>
        <end position="204"/>
    </location>
</feature>
<feature type="domain" description="DUF4340" evidence="2">
    <location>
        <begin position="63"/>
        <end position="240"/>
    </location>
</feature>
<dbReference type="EMBL" id="AP024488">
    <property type="protein sequence ID" value="BCS95430.1"/>
    <property type="molecule type" value="Genomic_DNA"/>
</dbReference>
<evidence type="ECO:0000259" key="2">
    <source>
        <dbReference type="Pfam" id="PF14238"/>
    </source>
</evidence>
<dbReference type="InterPro" id="IPR025641">
    <property type="entry name" value="DUF4340"/>
</dbReference>
<sequence length="309" mass="33243">MKKEIIILLAVIVALSGYLFTRNTDGTNYTLPELDSIAAEDVDRMEIKKGPETLLLEKRGEDWTVDTEGFPAKKEAVAKLIQAAGDLSLTALVSETESYGRYDLSPDKATRASLFKGDTLLRTVSIGKAAPSRGHTFVTVGDDKNVYHAQGNVNGQFSTDPERFIDKRVFSFNASDVASLTITQGETPLTLTRATETADTSSAPKTAWKDEDGTPLDSETVDTITTALSNLTCDSWLTETPNGTPLALTLTITTDRPYTLNLFGDPPTQGSTPDKELAFTLSDSSSKTIMAAVKSLLGKDDPGQAHAVN</sequence>
<protein>
    <recommendedName>
        <fullName evidence="2">DUF4340 domain-containing protein</fullName>
    </recommendedName>
</protein>
<evidence type="ECO:0000313" key="3">
    <source>
        <dbReference type="EMBL" id="BCS95430.1"/>
    </source>
</evidence>
<organism evidence="3 4">
    <name type="scientific">Desulfoluna limicola</name>
    <dbReference type="NCBI Taxonomy" id="2810562"/>
    <lineage>
        <taxon>Bacteria</taxon>
        <taxon>Pseudomonadati</taxon>
        <taxon>Thermodesulfobacteriota</taxon>
        <taxon>Desulfobacteria</taxon>
        <taxon>Desulfobacterales</taxon>
        <taxon>Desulfolunaceae</taxon>
        <taxon>Desulfoluna</taxon>
    </lineage>
</organism>
<dbReference type="RefSeq" id="WP_236891677.1">
    <property type="nucleotide sequence ID" value="NZ_AP024488.1"/>
</dbReference>
<accession>A0ABN6F1E3</accession>
<proteinExistence type="predicted"/>
<feature type="region of interest" description="Disordered" evidence="1">
    <location>
        <begin position="193"/>
        <end position="217"/>
    </location>
</feature>
<dbReference type="Pfam" id="PF14238">
    <property type="entry name" value="DUF4340"/>
    <property type="match status" value="1"/>
</dbReference>
<gene>
    <name evidence="3" type="ORF">DSLASN_10620</name>
</gene>
<reference evidence="3 4" key="1">
    <citation type="submission" date="2021-02" db="EMBL/GenBank/DDBJ databases">
        <title>Complete genome of Desulfoluna sp. strain ASN36.</title>
        <authorList>
            <person name="Takahashi A."/>
            <person name="Kojima H."/>
            <person name="Fukui M."/>
        </authorList>
    </citation>
    <scope>NUCLEOTIDE SEQUENCE [LARGE SCALE GENOMIC DNA]</scope>
    <source>
        <strain evidence="3 4">ASN36</strain>
    </source>
</reference>
<name>A0ABN6F1E3_9BACT</name>